<dbReference type="PANTHER" id="PTHR21654">
    <property type="entry name" value="FI21293P1"/>
    <property type="match status" value="1"/>
</dbReference>
<evidence type="ECO:0000256" key="3">
    <source>
        <dbReference type="ARBA" id="ARBA00023125"/>
    </source>
</evidence>
<evidence type="ECO:0000256" key="4">
    <source>
        <dbReference type="ARBA" id="ARBA00023163"/>
    </source>
</evidence>
<feature type="domain" description="Myb-like" evidence="7">
    <location>
        <begin position="173"/>
        <end position="237"/>
    </location>
</feature>
<feature type="compositionally biased region" description="Polar residues" evidence="6">
    <location>
        <begin position="144"/>
        <end position="167"/>
    </location>
</feature>
<sequence length="397" mass="44225">MTDRWQGRRKTDIPEPPHSRPQPRYWSRLEGRASISEHSSPLQRPLVSPPDQPPGLQLETIPVHRSRASYDGTPVRPIVATQSPPTAPQSVPEATRTHLPSIGTLCHSEYARPSLPPLRSEEPARRRAFAEISGLESPAPPASYWTSTKPRATPPGQNYSHSSPTENKSFCISESRTVATWRTDEIRELINWRVRLTPEFTVTKRNHILWEKISYKLRLINSDKTAVQCRHKWKNMSRLAKENEDFNRSRPPSEHRYFEFMDEVRHINAPGFGTPSPSVCSTSEGSHPVVLGVASPCMTASNLARAASASPALVTRPLPAGVSPVLLPAKRFRASTDPALSPSHNITTLVAQVDAMEAKIDTLTAAVKEGFQRLDEVTKILQQALAQQIQPPRIKSE</sequence>
<dbReference type="GO" id="GO:0010468">
    <property type="term" value="P:regulation of gene expression"/>
    <property type="evidence" value="ECO:0007669"/>
    <property type="project" value="UniProtKB-ARBA"/>
</dbReference>
<dbReference type="InterPro" id="IPR001005">
    <property type="entry name" value="SANT/Myb"/>
</dbReference>
<dbReference type="AlphaFoldDB" id="A0A9W8A2I9"/>
<dbReference type="SMART" id="SM00717">
    <property type="entry name" value="SANT"/>
    <property type="match status" value="1"/>
</dbReference>
<dbReference type="PANTHER" id="PTHR21654:SF84">
    <property type="entry name" value="SI:DKEY-66I24.7"/>
    <property type="match status" value="1"/>
</dbReference>
<keyword evidence="3" id="KW-0238">DNA-binding</keyword>
<feature type="compositionally biased region" description="Basic and acidic residues" evidence="6">
    <location>
        <begin position="1"/>
        <end position="18"/>
    </location>
</feature>
<evidence type="ECO:0000256" key="2">
    <source>
        <dbReference type="ARBA" id="ARBA00023015"/>
    </source>
</evidence>
<dbReference type="OrthoDB" id="5600207at2759"/>
<protein>
    <recommendedName>
        <fullName evidence="7">Myb-like domain-containing protein</fullName>
    </recommendedName>
</protein>
<dbReference type="GO" id="GO:0005634">
    <property type="term" value="C:nucleus"/>
    <property type="evidence" value="ECO:0007669"/>
    <property type="project" value="UniProtKB-SubCell"/>
</dbReference>
<gene>
    <name evidence="8" type="ORF">IWQ60_007956</name>
</gene>
<reference evidence="8" key="1">
    <citation type="submission" date="2022-07" db="EMBL/GenBank/DDBJ databases">
        <title>Phylogenomic reconstructions and comparative analyses of Kickxellomycotina fungi.</title>
        <authorList>
            <person name="Reynolds N.K."/>
            <person name="Stajich J.E."/>
            <person name="Barry K."/>
            <person name="Grigoriev I.V."/>
            <person name="Crous P."/>
            <person name="Smith M.E."/>
        </authorList>
    </citation>
    <scope>NUCLEOTIDE SEQUENCE</scope>
    <source>
        <strain evidence="8">RSA 861</strain>
    </source>
</reference>
<evidence type="ECO:0000256" key="6">
    <source>
        <dbReference type="SAM" id="MobiDB-lite"/>
    </source>
</evidence>
<dbReference type="Proteomes" id="UP001150569">
    <property type="component" value="Unassembled WGS sequence"/>
</dbReference>
<accession>A0A9W8A2I9</accession>
<evidence type="ECO:0000313" key="8">
    <source>
        <dbReference type="EMBL" id="KAJ1916889.1"/>
    </source>
</evidence>
<dbReference type="GO" id="GO:0003677">
    <property type="term" value="F:DNA binding"/>
    <property type="evidence" value="ECO:0007669"/>
    <property type="project" value="UniProtKB-KW"/>
</dbReference>
<organism evidence="8 9">
    <name type="scientific">Tieghemiomyces parasiticus</name>
    <dbReference type="NCBI Taxonomy" id="78921"/>
    <lineage>
        <taxon>Eukaryota</taxon>
        <taxon>Fungi</taxon>
        <taxon>Fungi incertae sedis</taxon>
        <taxon>Zoopagomycota</taxon>
        <taxon>Kickxellomycotina</taxon>
        <taxon>Dimargaritomycetes</taxon>
        <taxon>Dimargaritales</taxon>
        <taxon>Dimargaritaceae</taxon>
        <taxon>Tieghemiomyces</taxon>
    </lineage>
</organism>
<keyword evidence="9" id="KW-1185">Reference proteome</keyword>
<dbReference type="Gene3D" id="1.10.10.60">
    <property type="entry name" value="Homeodomain-like"/>
    <property type="match status" value="1"/>
</dbReference>
<dbReference type="Pfam" id="PF13837">
    <property type="entry name" value="Myb_DNA-bind_4"/>
    <property type="match status" value="1"/>
</dbReference>
<feature type="region of interest" description="Disordered" evidence="6">
    <location>
        <begin position="139"/>
        <end position="167"/>
    </location>
</feature>
<keyword evidence="5" id="KW-0539">Nucleus</keyword>
<keyword evidence="4" id="KW-0804">Transcription</keyword>
<keyword evidence="2" id="KW-0805">Transcription regulation</keyword>
<evidence type="ECO:0000256" key="1">
    <source>
        <dbReference type="ARBA" id="ARBA00004123"/>
    </source>
</evidence>
<evidence type="ECO:0000313" key="9">
    <source>
        <dbReference type="Proteomes" id="UP001150569"/>
    </source>
</evidence>
<name>A0A9W8A2I9_9FUNG</name>
<feature type="region of interest" description="Disordered" evidence="6">
    <location>
        <begin position="1"/>
        <end position="94"/>
    </location>
</feature>
<comment type="subcellular location">
    <subcellularLocation>
        <location evidence="1">Nucleus</location>
    </subcellularLocation>
</comment>
<comment type="caution">
    <text evidence="8">The sequence shown here is derived from an EMBL/GenBank/DDBJ whole genome shotgun (WGS) entry which is preliminary data.</text>
</comment>
<dbReference type="PROSITE" id="PS50090">
    <property type="entry name" value="MYB_LIKE"/>
    <property type="match status" value="1"/>
</dbReference>
<evidence type="ECO:0000256" key="5">
    <source>
        <dbReference type="ARBA" id="ARBA00023242"/>
    </source>
</evidence>
<dbReference type="CDD" id="cd12203">
    <property type="entry name" value="GT1"/>
    <property type="match status" value="1"/>
</dbReference>
<dbReference type="EMBL" id="JANBPT010000564">
    <property type="protein sequence ID" value="KAJ1916889.1"/>
    <property type="molecule type" value="Genomic_DNA"/>
</dbReference>
<proteinExistence type="predicted"/>
<dbReference type="InterPro" id="IPR044822">
    <property type="entry name" value="Myb_DNA-bind_4"/>
</dbReference>
<evidence type="ECO:0000259" key="7">
    <source>
        <dbReference type="PROSITE" id="PS50090"/>
    </source>
</evidence>